<gene>
    <name evidence="1" type="ORF">CLP_1275</name>
</gene>
<comment type="caution">
    <text evidence="1">The sequence shown here is derived from an EMBL/GenBank/DDBJ whole genome shotgun (WGS) entry which is preliminary data.</text>
</comment>
<evidence type="ECO:0000313" key="2">
    <source>
        <dbReference type="Proteomes" id="UP000003081"/>
    </source>
</evidence>
<dbReference type="AlphaFoldDB" id="C4IK92"/>
<dbReference type="RefSeq" id="WP_003409139.1">
    <property type="nucleotide sequence ID" value="NZ_ACOM01000005.1"/>
</dbReference>
<dbReference type="EMBL" id="ACOM01000005">
    <property type="protein sequence ID" value="EEP53417.1"/>
    <property type="molecule type" value="Genomic_DNA"/>
</dbReference>
<dbReference type="HOGENOM" id="CLU_2786459_0_0_9"/>
<evidence type="ECO:0000313" key="1">
    <source>
        <dbReference type="EMBL" id="EEP53417.1"/>
    </source>
</evidence>
<proteinExistence type="predicted"/>
<sequence>MSKVSLALLKQRSAAVESCVSEIENMSINKYGEQTEVAEGLRNNWDLLYSMVLDLHENIQDFMGEVKE</sequence>
<dbReference type="Proteomes" id="UP000003081">
    <property type="component" value="Unassembled WGS sequence"/>
</dbReference>
<protein>
    <submittedName>
        <fullName evidence="1">Uncharacterized protein</fullName>
    </submittedName>
</protein>
<accession>C4IK92</accession>
<reference evidence="1 2" key="1">
    <citation type="submission" date="2009-08" db="EMBL/GenBank/DDBJ databases">
        <authorList>
            <person name="Shrivastava S."/>
            <person name="Brinkac L.B."/>
            <person name="Brown J.L."/>
            <person name="Bruce D.B."/>
            <person name="Detter C."/>
            <person name="Green L.D."/>
            <person name="Munk C.A."/>
            <person name="Rogers Y.C."/>
            <person name="Tapia R."/>
            <person name="Sims D.R."/>
            <person name="Smith L.A."/>
            <person name="Smith T.J."/>
            <person name="Sutton G."/>
            <person name="Brettin T."/>
        </authorList>
    </citation>
    <scope>NUCLEOTIDE SEQUENCE [LARGE SCALE GENOMIC DNA]</scope>
    <source>
        <strain evidence="2">E4 str. BoNT E BL5262</strain>
    </source>
</reference>
<organism evidence="1 2">
    <name type="scientific">Clostridium butyricum E4 str. BoNT E BL5262</name>
    <dbReference type="NCBI Taxonomy" id="632245"/>
    <lineage>
        <taxon>Bacteria</taxon>
        <taxon>Bacillati</taxon>
        <taxon>Bacillota</taxon>
        <taxon>Clostridia</taxon>
        <taxon>Eubacteriales</taxon>
        <taxon>Clostridiaceae</taxon>
        <taxon>Clostridium</taxon>
    </lineage>
</organism>
<keyword evidence="2" id="KW-1185">Reference proteome</keyword>
<name>C4IK92_CLOBU</name>